<evidence type="ECO:0000313" key="3">
    <source>
        <dbReference type="Proteomes" id="UP000269351"/>
    </source>
</evidence>
<dbReference type="EMBL" id="CP065031">
    <property type="protein sequence ID" value="QPK23413.1"/>
    <property type="molecule type" value="Genomic_DNA"/>
</dbReference>
<sequence>MYDHKKKTLSRVYWQYKNAPKLIEWLKILPDIAQASIEDQADKIQRMLDIDTAEGEQLDICGRIVGYRTRPLGTFSPACQPAPVNDDLFRRMIKAKIFKNNSVATIDEIQFAADYIMNEPTRLLDGQDMEMRLIWFTHNVDIGTQKLIQDYDLIPRPQGVGNKDVRVITYKPFGFGQHYSNFRAPFWHGDGIKVYSNLKLTLTFSDGLLSGALTAADGIVVSDIDVTLIYTLAGGRTETERLVTDDNGQFSTTPDFNVGYSVVARAQVLNPLCEWENVESSLSTRIKFNGVIKFNGSNKFRG</sequence>
<evidence type="ECO:0000313" key="1">
    <source>
        <dbReference type="EMBL" id="MBN3106543.1"/>
    </source>
</evidence>
<reference evidence="2 3" key="2">
    <citation type="submission" date="2020-11" db="EMBL/GenBank/DDBJ databases">
        <title>Complete genome sequence of Pectobacterium brasiliense strain F126.</title>
        <authorList>
            <person name="Miroshnikov K."/>
            <person name="Vo T.N.H."/>
            <person name="Khodykina M.V."/>
            <person name="Kabanova A.P."/>
            <person name="Shneider M."/>
            <person name="Korzhenkov A."/>
            <person name="Toschakov S.V."/>
            <person name="Miroshnikov K.A."/>
            <person name="Ignatov A.N."/>
            <person name="Mikhailova Y.V."/>
            <person name="Shelenkov A."/>
            <person name="Yanushevich Y.G."/>
            <person name="Evseev P.V."/>
        </authorList>
    </citation>
    <scope>NUCLEOTIDE SEQUENCE [LARGE SCALE GENOMIC DNA]</scope>
    <source>
        <strain evidence="2 3">F126</strain>
    </source>
</reference>
<dbReference type="Pfam" id="PF11041">
    <property type="entry name" value="Phage_Wedge1"/>
    <property type="match status" value="2"/>
</dbReference>
<proteinExistence type="predicted"/>
<dbReference type="AlphaFoldDB" id="A0A3S5K259"/>
<dbReference type="InterPro" id="IPR021283">
    <property type="entry name" value="Phage_Wedge1"/>
</dbReference>
<protein>
    <submittedName>
        <fullName evidence="2">DUF2612 domain-containing protein</fullName>
    </submittedName>
</protein>
<dbReference type="Proteomes" id="UP000762586">
    <property type="component" value="Unassembled WGS sequence"/>
</dbReference>
<accession>A0A3S5K259</accession>
<keyword evidence="4" id="KW-1185">Reference proteome</keyword>
<gene>
    <name evidence="2" type="ORF">F126LOC_017515</name>
    <name evidence="1" type="ORF">H4F48_10720</name>
</gene>
<name>A0A3S5K259_9GAMM</name>
<reference evidence="1 4" key="1">
    <citation type="submission" date="2020-07" db="EMBL/GenBank/DDBJ databases">
        <title>A pangenomic view of the genus Pectobacterium provides insights into genome organization, phylogeny, and virulence.</title>
        <authorList>
            <person name="Jonkheer E."/>
            <person name="Brankovics B."/>
            <person name="Houwers I."/>
            <person name="Van Der Wolf J."/>
            <person name="Bonants P."/>
            <person name="Vreeburg R."/>
            <person name="Bollema R."/>
            <person name="De Haan J."/>
            <person name="Berke L."/>
            <person name="De Ridder D."/>
            <person name="Smit S."/>
            <person name="Van Der Lee T.A.J."/>
        </authorList>
    </citation>
    <scope>NUCLEOTIDE SEQUENCE [LARGE SCALE GENOMIC DNA]</scope>
    <source>
        <strain evidence="1 4">NAK:384</strain>
    </source>
</reference>
<evidence type="ECO:0000313" key="4">
    <source>
        <dbReference type="Proteomes" id="UP000762586"/>
    </source>
</evidence>
<dbReference type="RefSeq" id="WP_119870683.1">
    <property type="nucleotide sequence ID" value="NZ_CP059955.1"/>
</dbReference>
<dbReference type="EMBL" id="JACGET010000011">
    <property type="protein sequence ID" value="MBN3106543.1"/>
    <property type="molecule type" value="Genomic_DNA"/>
</dbReference>
<evidence type="ECO:0000313" key="2">
    <source>
        <dbReference type="EMBL" id="QPK23413.1"/>
    </source>
</evidence>
<organism evidence="2 3">
    <name type="scientific">Pectobacterium brasiliense</name>
    <dbReference type="NCBI Taxonomy" id="180957"/>
    <lineage>
        <taxon>Bacteria</taxon>
        <taxon>Pseudomonadati</taxon>
        <taxon>Pseudomonadota</taxon>
        <taxon>Gammaproteobacteria</taxon>
        <taxon>Enterobacterales</taxon>
        <taxon>Pectobacteriaceae</taxon>
        <taxon>Pectobacterium</taxon>
    </lineage>
</organism>
<dbReference type="Proteomes" id="UP000269351">
    <property type="component" value="Chromosome"/>
</dbReference>